<dbReference type="Proteomes" id="UP000017861">
    <property type="component" value="Unassembled WGS sequence"/>
</dbReference>
<gene>
    <name evidence="2" type="ORF">TCDM_13000</name>
</gene>
<evidence type="ECO:0000313" key="2">
    <source>
        <dbReference type="EMBL" id="ESS55520.1"/>
    </source>
</evidence>
<dbReference type="VEuPathDB" id="TriTrypDB:TCDM_13000"/>
<name>V5A437_TRYCR</name>
<dbReference type="AlphaFoldDB" id="V5A437"/>
<reference evidence="2 3" key="1">
    <citation type="journal article" date="2014" name="Genome Announc.">
        <title>Trypanosoma cruzi Clone Dm28c Draft Genome Sequence.</title>
        <authorList>
            <person name="Grisard E.C."/>
            <person name="Teixeira S.M."/>
            <person name="de Almeida L.G."/>
            <person name="Stoco P.H."/>
            <person name="Gerber A.L."/>
            <person name="Talavera-Lopez C."/>
            <person name="Lima O.C."/>
            <person name="Andersson B."/>
            <person name="de Vasconcelos A.T."/>
        </authorList>
    </citation>
    <scope>NUCLEOTIDE SEQUENCE [LARGE SCALE GENOMIC DNA]</scope>
    <source>
        <strain evidence="2 3">Dm28c</strain>
    </source>
</reference>
<feature type="compositionally biased region" description="Polar residues" evidence="1">
    <location>
        <begin position="49"/>
        <end position="60"/>
    </location>
</feature>
<evidence type="ECO:0000256" key="1">
    <source>
        <dbReference type="SAM" id="MobiDB-lite"/>
    </source>
</evidence>
<accession>V5A437</accession>
<comment type="caution">
    <text evidence="2">The sequence shown here is derived from an EMBL/GenBank/DDBJ whole genome shotgun (WGS) entry which is preliminary data.</text>
</comment>
<proteinExistence type="predicted"/>
<evidence type="ECO:0000313" key="3">
    <source>
        <dbReference type="Proteomes" id="UP000017861"/>
    </source>
</evidence>
<protein>
    <submittedName>
        <fullName evidence="2">Uncharacterized protein</fullName>
    </submittedName>
</protein>
<sequence>MCILCVVVCACSNTKQRRRKKGAEYVEGRTKMYSGDAWQKQQLEEDHSNSSLQCSPSCGNSHKIYPKQKRMFPSVSYKPHHTK</sequence>
<organism evidence="2 3">
    <name type="scientific">Trypanosoma cruzi Dm28c</name>
    <dbReference type="NCBI Taxonomy" id="1416333"/>
    <lineage>
        <taxon>Eukaryota</taxon>
        <taxon>Discoba</taxon>
        <taxon>Euglenozoa</taxon>
        <taxon>Kinetoplastea</taxon>
        <taxon>Metakinetoplastina</taxon>
        <taxon>Trypanosomatida</taxon>
        <taxon>Trypanosomatidae</taxon>
        <taxon>Trypanosoma</taxon>
        <taxon>Schizotrypanum</taxon>
    </lineage>
</organism>
<feature type="region of interest" description="Disordered" evidence="1">
    <location>
        <begin position="43"/>
        <end position="83"/>
    </location>
</feature>
<dbReference type="EMBL" id="AYLP01000791">
    <property type="protein sequence ID" value="ESS55520.1"/>
    <property type="molecule type" value="Genomic_DNA"/>
</dbReference>